<dbReference type="AlphaFoldDB" id="B9XRE0"/>
<dbReference type="Proteomes" id="UP000003688">
    <property type="component" value="Unassembled WGS sequence"/>
</dbReference>
<dbReference type="SUPFAM" id="SSF53474">
    <property type="entry name" value="alpha/beta-Hydrolases"/>
    <property type="match status" value="1"/>
</dbReference>
<keyword evidence="3" id="KW-1185">Reference proteome</keyword>
<evidence type="ECO:0000313" key="2">
    <source>
        <dbReference type="EMBL" id="EEF57574.1"/>
    </source>
</evidence>
<evidence type="ECO:0000313" key="3">
    <source>
        <dbReference type="Proteomes" id="UP000003688"/>
    </source>
</evidence>
<proteinExistence type="predicted"/>
<protein>
    <submittedName>
        <fullName evidence="2">YtaP</fullName>
    </submittedName>
</protein>
<dbReference type="PANTHER" id="PTHR47381:SF3">
    <property type="entry name" value="ALPHA_BETA-HYDROLASES SUPERFAMILY PROTEIN"/>
    <property type="match status" value="1"/>
</dbReference>
<dbReference type="InterPro" id="IPR029058">
    <property type="entry name" value="AB_hydrolase_fold"/>
</dbReference>
<dbReference type="ESTHER" id="9bact-b9xre0">
    <property type="family name" value="Abhydrolase_7"/>
</dbReference>
<dbReference type="STRING" id="320771.Cflav_PD0665"/>
<dbReference type="InterPro" id="IPR025890">
    <property type="entry name" value="Abhydrolase_bac"/>
</dbReference>
<feature type="chain" id="PRO_5002895091" evidence="1">
    <location>
        <begin position="27"/>
        <end position="369"/>
    </location>
</feature>
<dbReference type="Gene3D" id="3.40.50.1820">
    <property type="entry name" value="alpha/beta hydrolase"/>
    <property type="match status" value="1"/>
</dbReference>
<evidence type="ECO:0000256" key="1">
    <source>
        <dbReference type="SAM" id="SignalP"/>
    </source>
</evidence>
<comment type="caution">
    <text evidence="2">The sequence shown here is derived from an EMBL/GenBank/DDBJ whole genome shotgun (WGS) entry which is preliminary data.</text>
</comment>
<name>B9XRE0_PEDPL</name>
<dbReference type="OrthoDB" id="8183145at2"/>
<feature type="signal peptide" evidence="1">
    <location>
        <begin position="1"/>
        <end position="26"/>
    </location>
</feature>
<accession>B9XRE0</accession>
<gene>
    <name evidence="2" type="ORF">Cflav_PD0665</name>
</gene>
<sequence precursor="true">MHGKAFPPTVLLLATLFTFANHPIMAQTNQAAALWLENAPSVPAFSIPASKSAWEKQRRETRTQLWQLLGKLPPRPKVPKVETLSREDKGDYILEKFQFDNAAGATVPGYLLLPKNVSAKAPAILYCHWHGGEYDIGKDELFQSKHTPEPPGPAFAKRGYVVLGIDAYCFGERNGHGPGGPTEKGNPGELTASKFNLWVGRTLWGMILRDDLMALDYLASRPEVDATRIGVTGMSMGATRTWWLMALDDRPKTGVAIACLTRYQNLIQHEALKAHGVYYFVPGLLNHFDTEAVVSLIAPRPALFMNGGDDAGSPSDGIHVIESVARPAYQLYKKPDSFQSTIYPGQGHIYTQEMWDRMLAWMDHNLKAE</sequence>
<keyword evidence="1" id="KW-0732">Signal</keyword>
<dbReference type="PANTHER" id="PTHR47381">
    <property type="entry name" value="ALPHA/BETA-HYDROLASES SUPERFAMILY PROTEIN"/>
    <property type="match status" value="1"/>
</dbReference>
<dbReference type="RefSeq" id="WP_007418378.1">
    <property type="nucleotide sequence ID" value="NZ_ABOX02000063.1"/>
</dbReference>
<dbReference type="EMBL" id="ABOX02000063">
    <property type="protein sequence ID" value="EEF57574.1"/>
    <property type="molecule type" value="Genomic_DNA"/>
</dbReference>
<organism evidence="2 3">
    <name type="scientific">Pedosphaera parvula (strain Ellin514)</name>
    <dbReference type="NCBI Taxonomy" id="320771"/>
    <lineage>
        <taxon>Bacteria</taxon>
        <taxon>Pseudomonadati</taxon>
        <taxon>Verrucomicrobiota</taxon>
        <taxon>Pedosphaerae</taxon>
        <taxon>Pedosphaerales</taxon>
        <taxon>Pedosphaeraceae</taxon>
        <taxon>Pedosphaera</taxon>
    </lineage>
</organism>
<reference evidence="2 3" key="1">
    <citation type="journal article" date="2011" name="J. Bacteriol.">
        <title>Genome sequence of 'Pedosphaera parvula' Ellin514, an aerobic Verrucomicrobial isolate from pasture soil.</title>
        <authorList>
            <person name="Kant R."/>
            <person name="van Passel M.W."/>
            <person name="Sangwan P."/>
            <person name="Palva A."/>
            <person name="Lucas S."/>
            <person name="Copeland A."/>
            <person name="Lapidus A."/>
            <person name="Glavina Del Rio T."/>
            <person name="Dalin E."/>
            <person name="Tice H."/>
            <person name="Bruce D."/>
            <person name="Goodwin L."/>
            <person name="Pitluck S."/>
            <person name="Chertkov O."/>
            <person name="Larimer F.W."/>
            <person name="Land M.L."/>
            <person name="Hauser L."/>
            <person name="Brettin T.S."/>
            <person name="Detter J.C."/>
            <person name="Han S."/>
            <person name="de Vos W.M."/>
            <person name="Janssen P.H."/>
            <person name="Smidt H."/>
        </authorList>
    </citation>
    <scope>NUCLEOTIDE SEQUENCE [LARGE SCALE GENOMIC DNA]</scope>
    <source>
        <strain evidence="2 3">Ellin514</strain>
    </source>
</reference>
<dbReference type="Pfam" id="PF12715">
    <property type="entry name" value="Abhydrolase_7"/>
    <property type="match status" value="1"/>
</dbReference>